<evidence type="ECO:0000256" key="2">
    <source>
        <dbReference type="ARBA" id="ARBA00023002"/>
    </source>
</evidence>
<dbReference type="GO" id="GO:0016616">
    <property type="term" value="F:oxidoreductase activity, acting on the CH-OH group of donors, NAD or NADP as acceptor"/>
    <property type="evidence" value="ECO:0007669"/>
    <property type="project" value="UniProtKB-ARBA"/>
</dbReference>
<reference evidence="4 5" key="1">
    <citation type="journal article" date="2015" name="Genome Announc.">
        <title>Draft Genome Sequence of Rhodococcus rhodochrous Strain KG-21, a Soil Isolate from Oil Fields of Krishna-Godavari Basin, India.</title>
        <authorList>
            <person name="Dawar C."/>
            <person name="Aggarwal R.K."/>
        </authorList>
    </citation>
    <scope>NUCLEOTIDE SEQUENCE [LARGE SCALE GENOMIC DNA]</scope>
    <source>
        <strain evidence="4 5">KG-21</strain>
    </source>
</reference>
<evidence type="ECO:0000313" key="4">
    <source>
        <dbReference type="EMBL" id="KOS54654.1"/>
    </source>
</evidence>
<dbReference type="InterPro" id="IPR002347">
    <property type="entry name" value="SDR_fam"/>
</dbReference>
<comment type="caution">
    <text evidence="4">The sequence shown here is derived from an EMBL/GenBank/DDBJ whole genome shotgun (WGS) entry which is preliminary data.</text>
</comment>
<dbReference type="PANTHER" id="PTHR42760">
    <property type="entry name" value="SHORT-CHAIN DEHYDROGENASES/REDUCTASES FAMILY MEMBER"/>
    <property type="match status" value="1"/>
</dbReference>
<dbReference type="SMART" id="SM00822">
    <property type="entry name" value="PKS_KR"/>
    <property type="match status" value="1"/>
</dbReference>
<dbReference type="InterPro" id="IPR057326">
    <property type="entry name" value="KR_dom"/>
</dbReference>
<dbReference type="PROSITE" id="PS00061">
    <property type="entry name" value="ADH_SHORT"/>
    <property type="match status" value="1"/>
</dbReference>
<feature type="domain" description="Ketoreductase" evidence="3">
    <location>
        <begin position="3"/>
        <end position="191"/>
    </location>
</feature>
<dbReference type="SUPFAM" id="SSF51735">
    <property type="entry name" value="NAD(P)-binding Rossmann-fold domains"/>
    <property type="match status" value="1"/>
</dbReference>
<dbReference type="PANTHER" id="PTHR42760:SF132">
    <property type="entry name" value="SHORT-CHAIN DEHYDROGENASE_REDUCTASE FAMILY PROTEIN"/>
    <property type="match status" value="1"/>
</dbReference>
<evidence type="ECO:0000259" key="3">
    <source>
        <dbReference type="SMART" id="SM00822"/>
    </source>
</evidence>
<dbReference type="Proteomes" id="UP000037712">
    <property type="component" value="Unassembled WGS sequence"/>
</dbReference>
<dbReference type="Pfam" id="PF13561">
    <property type="entry name" value="adh_short_C2"/>
    <property type="match status" value="1"/>
</dbReference>
<protein>
    <submittedName>
        <fullName evidence="4">Oxidoreductase</fullName>
    </submittedName>
</protein>
<dbReference type="PATRIC" id="fig|1441923.3.peg.4128"/>
<gene>
    <name evidence="4" type="ORF">Z051_18915</name>
</gene>
<organism evidence="4 5">
    <name type="scientific">Rhodococcus rhodochrous KG-21</name>
    <dbReference type="NCBI Taxonomy" id="1441923"/>
    <lineage>
        <taxon>Bacteria</taxon>
        <taxon>Bacillati</taxon>
        <taxon>Actinomycetota</taxon>
        <taxon>Actinomycetes</taxon>
        <taxon>Mycobacteriales</taxon>
        <taxon>Nocardiaceae</taxon>
        <taxon>Rhodococcus</taxon>
    </lineage>
</organism>
<dbReference type="InterPro" id="IPR036291">
    <property type="entry name" value="NAD(P)-bd_dom_sf"/>
</dbReference>
<dbReference type="AlphaFoldDB" id="A0A0M8PE35"/>
<evidence type="ECO:0000256" key="1">
    <source>
        <dbReference type="ARBA" id="ARBA00006484"/>
    </source>
</evidence>
<dbReference type="PRINTS" id="PR00080">
    <property type="entry name" value="SDRFAMILY"/>
</dbReference>
<dbReference type="EMBL" id="AZYO01000060">
    <property type="protein sequence ID" value="KOS54654.1"/>
    <property type="molecule type" value="Genomic_DNA"/>
</dbReference>
<comment type="similarity">
    <text evidence="1">Belongs to the short-chain dehydrogenases/reductases (SDR) family.</text>
</comment>
<sequence length="262" mass="27024">MTKTVLITGGANGIGRAAALEAARRGWSVGVVDKDAARAHEVAAEARRDGARRVRAIGADVTDEQDLLNAFEVVATTMGGLDGVVASAGIEINAPLLNMPLETWQRVLEVNLTGTFLTVRAAAHAMVNIKATGSIVCVSSPSAFVGFAGGSNSAYGASKGGISAFVRAAAIDLARHKIRVNAVVPGATDTSMLYFGLSGVARDAERERLRAASARQIPLGRMAEPSEIACAAVWLLSDDASYVTGSHLVCDGGLTAKSANDF</sequence>
<dbReference type="PRINTS" id="PR00081">
    <property type="entry name" value="GDHRDH"/>
</dbReference>
<dbReference type="InterPro" id="IPR020904">
    <property type="entry name" value="Sc_DH/Rdtase_CS"/>
</dbReference>
<evidence type="ECO:0000313" key="5">
    <source>
        <dbReference type="Proteomes" id="UP000037712"/>
    </source>
</evidence>
<reference evidence="5" key="2">
    <citation type="submission" date="2015-01" db="EMBL/GenBank/DDBJ databases">
        <title>Draft genome sequence of potential hydrocarbon metabolising strain of Rhodococcus rhodochrous.</title>
        <authorList>
            <person name="Aggarwal R.K."/>
            <person name="Dawar C."/>
        </authorList>
    </citation>
    <scope>NUCLEOTIDE SEQUENCE [LARGE SCALE GENOMIC DNA]</scope>
    <source>
        <strain evidence="5">KG-21</strain>
    </source>
</reference>
<dbReference type="RefSeq" id="WP_054374025.1">
    <property type="nucleotide sequence ID" value="NZ_AZYO01000060.1"/>
</dbReference>
<dbReference type="Gene3D" id="3.40.50.720">
    <property type="entry name" value="NAD(P)-binding Rossmann-like Domain"/>
    <property type="match status" value="1"/>
</dbReference>
<accession>A0A0M8PE35</accession>
<dbReference type="FunFam" id="3.40.50.720:FF:000084">
    <property type="entry name" value="Short-chain dehydrogenase reductase"/>
    <property type="match status" value="1"/>
</dbReference>
<proteinExistence type="inferred from homology"/>
<name>A0A0M8PE35_RHORH</name>
<keyword evidence="2" id="KW-0560">Oxidoreductase</keyword>